<comment type="caution">
    <text evidence="1">The sequence shown here is derived from an EMBL/GenBank/DDBJ whole genome shotgun (WGS) entry which is preliminary data.</text>
</comment>
<sequence>MSNREPEIIDLLKQIRDLLAQGSKGSRPARVGSSSASLDPVWLSPEDVVSRVPGMTLDKLEDLRKRRAPPTYYKPTLRTVVYLVTEVDAWVAASRVTTIGDVR</sequence>
<evidence type="ECO:0000313" key="2">
    <source>
        <dbReference type="Proteomes" id="UP001262835"/>
    </source>
</evidence>
<gene>
    <name evidence="1" type="ORF">Q9S78_11965</name>
</gene>
<proteinExistence type="predicted"/>
<evidence type="ECO:0008006" key="3">
    <source>
        <dbReference type="Google" id="ProtNLM"/>
    </source>
</evidence>
<organism evidence="1 2">
    <name type="scientific">Microbacterium aquilitoris</name>
    <dbReference type="NCBI Taxonomy" id="3067307"/>
    <lineage>
        <taxon>Bacteria</taxon>
        <taxon>Bacillati</taxon>
        <taxon>Actinomycetota</taxon>
        <taxon>Actinomycetes</taxon>
        <taxon>Micrococcales</taxon>
        <taxon>Microbacteriaceae</taxon>
        <taxon>Microbacterium</taxon>
    </lineage>
</organism>
<evidence type="ECO:0000313" key="1">
    <source>
        <dbReference type="EMBL" id="MDT3331384.1"/>
    </source>
</evidence>
<dbReference type="EMBL" id="JAUZVT010000002">
    <property type="protein sequence ID" value="MDT3331384.1"/>
    <property type="molecule type" value="Genomic_DNA"/>
</dbReference>
<dbReference type="RefSeq" id="WP_311870371.1">
    <property type="nucleotide sequence ID" value="NZ_JAUZVT010000002.1"/>
</dbReference>
<accession>A0ABU3GLP1</accession>
<reference evidence="1 2" key="1">
    <citation type="submission" date="2023-08" db="EMBL/GenBank/DDBJ databases">
        <title>Microbacterium aquilitoris sp. nov. and Microbacterium gwkjibeachense sp. nov., isolated from beach.</title>
        <authorList>
            <person name="Lee S.D."/>
            <person name="Yang H."/>
            <person name="Kim I."/>
        </authorList>
    </citation>
    <scope>NUCLEOTIDE SEQUENCE [LARGE SCALE GENOMIC DNA]</scope>
    <source>
        <strain evidence="1 2">KSW-18</strain>
    </source>
</reference>
<keyword evidence="2" id="KW-1185">Reference proteome</keyword>
<dbReference type="Proteomes" id="UP001262835">
    <property type="component" value="Unassembled WGS sequence"/>
</dbReference>
<protein>
    <recommendedName>
        <fullName evidence="3">DNA-binding protein</fullName>
    </recommendedName>
</protein>
<name>A0ABU3GLP1_9MICO</name>